<gene>
    <name evidence="1" type="ORF">BDN72DRAFT_690193</name>
</gene>
<dbReference type="EMBL" id="ML209251">
    <property type="protein sequence ID" value="TFK58659.1"/>
    <property type="molecule type" value="Genomic_DNA"/>
</dbReference>
<name>A0ACD2ZYY5_9AGAR</name>
<proteinExistence type="predicted"/>
<accession>A0ACD2ZYY5</accession>
<evidence type="ECO:0000313" key="2">
    <source>
        <dbReference type="Proteomes" id="UP000308600"/>
    </source>
</evidence>
<organism evidence="1 2">
    <name type="scientific">Pluteus cervinus</name>
    <dbReference type="NCBI Taxonomy" id="181527"/>
    <lineage>
        <taxon>Eukaryota</taxon>
        <taxon>Fungi</taxon>
        <taxon>Dikarya</taxon>
        <taxon>Basidiomycota</taxon>
        <taxon>Agaricomycotina</taxon>
        <taxon>Agaricomycetes</taxon>
        <taxon>Agaricomycetidae</taxon>
        <taxon>Agaricales</taxon>
        <taxon>Pluteineae</taxon>
        <taxon>Pluteaceae</taxon>
        <taxon>Pluteus</taxon>
    </lineage>
</organism>
<keyword evidence="2" id="KW-1185">Reference proteome</keyword>
<protein>
    <submittedName>
        <fullName evidence="1">Uncharacterized protein</fullName>
    </submittedName>
</protein>
<dbReference type="Proteomes" id="UP000308600">
    <property type="component" value="Unassembled WGS sequence"/>
</dbReference>
<evidence type="ECO:0000313" key="1">
    <source>
        <dbReference type="EMBL" id="TFK58659.1"/>
    </source>
</evidence>
<sequence>MVDSSDRERFQESVDDLTKAWLSCEYERHSEGNLTPQPVLILANKQDKPGCIPVDEIRVRFAKAISAMPPPYRGGRLYSVFKSSLLEPIPKSGLPEAFGWLLFALNAVKKGSSSVPIANLNPAEARSKELAAAGPGDSPTQYQKLDSWLTRIYTEQSSPEEFIAQFHAINLPAWDHYTHIRIAYLLLMTYGRQRGKDMIFDGLAKYISQSPQARGRTFHFTMTYFWIQIVHFGIRSMAHLTPTSTTTATTEAIAASLNDDFARFLLMNPHVVDGNLWAEYYTKEAIMTPTAKEEMVLPDKKPLPNLVIRDALGGLS</sequence>
<reference evidence="1 2" key="1">
    <citation type="journal article" date="2019" name="Nat. Ecol. Evol.">
        <title>Megaphylogeny resolves global patterns of mushroom evolution.</title>
        <authorList>
            <person name="Varga T."/>
            <person name="Krizsan K."/>
            <person name="Foldi C."/>
            <person name="Dima B."/>
            <person name="Sanchez-Garcia M."/>
            <person name="Sanchez-Ramirez S."/>
            <person name="Szollosi G.J."/>
            <person name="Szarkandi J.G."/>
            <person name="Papp V."/>
            <person name="Albert L."/>
            <person name="Andreopoulos W."/>
            <person name="Angelini C."/>
            <person name="Antonin V."/>
            <person name="Barry K.W."/>
            <person name="Bougher N.L."/>
            <person name="Buchanan P."/>
            <person name="Buyck B."/>
            <person name="Bense V."/>
            <person name="Catcheside P."/>
            <person name="Chovatia M."/>
            <person name="Cooper J."/>
            <person name="Damon W."/>
            <person name="Desjardin D."/>
            <person name="Finy P."/>
            <person name="Geml J."/>
            <person name="Haridas S."/>
            <person name="Hughes K."/>
            <person name="Justo A."/>
            <person name="Karasinski D."/>
            <person name="Kautmanova I."/>
            <person name="Kiss B."/>
            <person name="Kocsube S."/>
            <person name="Kotiranta H."/>
            <person name="LaButti K.M."/>
            <person name="Lechner B.E."/>
            <person name="Liimatainen K."/>
            <person name="Lipzen A."/>
            <person name="Lukacs Z."/>
            <person name="Mihaltcheva S."/>
            <person name="Morgado L.N."/>
            <person name="Niskanen T."/>
            <person name="Noordeloos M.E."/>
            <person name="Ohm R.A."/>
            <person name="Ortiz-Santana B."/>
            <person name="Ovrebo C."/>
            <person name="Racz N."/>
            <person name="Riley R."/>
            <person name="Savchenko A."/>
            <person name="Shiryaev A."/>
            <person name="Soop K."/>
            <person name="Spirin V."/>
            <person name="Szebenyi C."/>
            <person name="Tomsovsky M."/>
            <person name="Tulloss R.E."/>
            <person name="Uehling J."/>
            <person name="Grigoriev I.V."/>
            <person name="Vagvolgyi C."/>
            <person name="Papp T."/>
            <person name="Martin F.M."/>
            <person name="Miettinen O."/>
            <person name="Hibbett D.S."/>
            <person name="Nagy L.G."/>
        </authorList>
    </citation>
    <scope>NUCLEOTIDE SEQUENCE [LARGE SCALE GENOMIC DNA]</scope>
    <source>
        <strain evidence="1 2">NL-1719</strain>
    </source>
</reference>